<gene>
    <name evidence="1" type="ORF">EXN66_Car005428</name>
</gene>
<organism evidence="1 2">
    <name type="scientific">Channa argus</name>
    <name type="common">Northern snakehead</name>
    <name type="synonym">Ophicephalus argus</name>
    <dbReference type="NCBI Taxonomy" id="215402"/>
    <lineage>
        <taxon>Eukaryota</taxon>
        <taxon>Metazoa</taxon>
        <taxon>Chordata</taxon>
        <taxon>Craniata</taxon>
        <taxon>Vertebrata</taxon>
        <taxon>Euteleostomi</taxon>
        <taxon>Actinopterygii</taxon>
        <taxon>Neopterygii</taxon>
        <taxon>Teleostei</taxon>
        <taxon>Neoteleostei</taxon>
        <taxon>Acanthomorphata</taxon>
        <taxon>Anabantaria</taxon>
        <taxon>Anabantiformes</taxon>
        <taxon>Channoidei</taxon>
        <taxon>Channidae</taxon>
        <taxon>Channa</taxon>
    </lineage>
</organism>
<dbReference type="Proteomes" id="UP000503349">
    <property type="component" value="Chromosome 5"/>
</dbReference>
<name>A0A6G1PIB4_CHAAH</name>
<protein>
    <submittedName>
        <fullName evidence="1">Uncharacterized protein</fullName>
    </submittedName>
</protein>
<reference evidence="2" key="2">
    <citation type="submission" date="2019-02" db="EMBL/GenBank/DDBJ databases">
        <title>Opniocepnalus argus Var Kimnra genome.</title>
        <authorList>
            <person name="Zhou C."/>
            <person name="Xiao S."/>
        </authorList>
    </citation>
    <scope>NUCLEOTIDE SEQUENCE [LARGE SCALE GENOMIC DNA]</scope>
</reference>
<accession>A0A6G1PIB4</accession>
<evidence type="ECO:0000313" key="2">
    <source>
        <dbReference type="Proteomes" id="UP000503349"/>
    </source>
</evidence>
<keyword evidence="2" id="KW-1185">Reference proteome</keyword>
<reference evidence="1 2" key="1">
    <citation type="submission" date="2019-02" db="EMBL/GenBank/DDBJ databases">
        <title>Opniocepnalus argus genome.</title>
        <authorList>
            <person name="Zhou C."/>
            <person name="Xiao S."/>
        </authorList>
    </citation>
    <scope>NUCLEOTIDE SEQUENCE [LARGE SCALE GENOMIC DNA]</scope>
    <source>
        <strain evidence="1">OARG1902GOOAL</strain>
        <tissue evidence="1">Muscle</tissue>
    </source>
</reference>
<dbReference type="EMBL" id="CM015716">
    <property type="protein sequence ID" value="KAF3689756.1"/>
    <property type="molecule type" value="Genomic_DNA"/>
</dbReference>
<evidence type="ECO:0000313" key="1">
    <source>
        <dbReference type="EMBL" id="KAF3689756.1"/>
    </source>
</evidence>
<sequence length="61" mass="6889">MITLLSLCGMFRESPKLWPAQDFCILVTSVQCMVLYWLLAENCGACLGERIALPAYPFVYV</sequence>
<proteinExistence type="predicted"/>
<dbReference type="AlphaFoldDB" id="A0A6G1PIB4"/>